<dbReference type="EMBL" id="KV875100">
    <property type="protein sequence ID" value="OIW26652.1"/>
    <property type="molecule type" value="Genomic_DNA"/>
</dbReference>
<accession>A0A1J7JBP6</accession>
<dbReference type="STRING" id="1408157.A0A1J7JBP6"/>
<dbReference type="InParanoid" id="A0A1J7JBP6"/>
<feature type="domain" description="Peptidase C14 caspase" evidence="2">
    <location>
        <begin position="34"/>
        <end position="148"/>
    </location>
</feature>
<dbReference type="OrthoDB" id="3477286at2759"/>
<dbReference type="InterPro" id="IPR011600">
    <property type="entry name" value="Pept_C14_caspase"/>
</dbReference>
<reference evidence="4 5" key="1">
    <citation type="submission" date="2016-10" db="EMBL/GenBank/DDBJ databases">
        <title>Draft genome sequence of Coniochaeta ligniaria NRRL30616, a lignocellulolytic fungus for bioabatement of inhibitors in plant biomass hydrolysates.</title>
        <authorList>
            <consortium name="DOE Joint Genome Institute"/>
            <person name="Jimenez D.J."/>
            <person name="Hector R.E."/>
            <person name="Riley R."/>
            <person name="Sun H."/>
            <person name="Grigoriev I.V."/>
            <person name="Van Elsas J.D."/>
            <person name="Nichols N.N."/>
        </authorList>
    </citation>
    <scope>NUCLEOTIDE SEQUENCE [LARGE SCALE GENOMIC DNA]</scope>
    <source>
        <strain evidence="4 5">NRRL 30616</strain>
    </source>
</reference>
<organism evidence="4 5">
    <name type="scientific">Coniochaeta ligniaria NRRL 30616</name>
    <dbReference type="NCBI Taxonomy" id="1408157"/>
    <lineage>
        <taxon>Eukaryota</taxon>
        <taxon>Fungi</taxon>
        <taxon>Dikarya</taxon>
        <taxon>Ascomycota</taxon>
        <taxon>Pezizomycotina</taxon>
        <taxon>Sordariomycetes</taxon>
        <taxon>Sordariomycetidae</taxon>
        <taxon>Coniochaetales</taxon>
        <taxon>Coniochaetaceae</taxon>
        <taxon>Coniochaeta</taxon>
    </lineage>
</organism>
<protein>
    <submittedName>
        <fullName evidence="4">Uncharacterized protein</fullName>
    </submittedName>
</protein>
<feature type="region of interest" description="Disordered" evidence="1">
    <location>
        <begin position="405"/>
        <end position="449"/>
    </location>
</feature>
<dbReference type="PANTHER" id="PTHR24148:SF64">
    <property type="entry name" value="HETEROKARYON INCOMPATIBILITY DOMAIN-CONTAINING PROTEIN"/>
    <property type="match status" value="1"/>
</dbReference>
<evidence type="ECO:0000256" key="1">
    <source>
        <dbReference type="SAM" id="MobiDB-lite"/>
    </source>
</evidence>
<name>A0A1J7JBP6_9PEZI</name>
<evidence type="ECO:0000313" key="4">
    <source>
        <dbReference type="EMBL" id="OIW26652.1"/>
    </source>
</evidence>
<dbReference type="Proteomes" id="UP000182658">
    <property type="component" value="Unassembled WGS sequence"/>
</dbReference>
<dbReference type="InterPro" id="IPR052895">
    <property type="entry name" value="HetReg/Transcr_Mod"/>
</dbReference>
<dbReference type="Pfam" id="PF00656">
    <property type="entry name" value="Peptidase_C14"/>
    <property type="match status" value="1"/>
</dbReference>
<dbReference type="GO" id="GO:0006508">
    <property type="term" value="P:proteolysis"/>
    <property type="evidence" value="ECO:0007669"/>
    <property type="project" value="InterPro"/>
</dbReference>
<dbReference type="Pfam" id="PF06985">
    <property type="entry name" value="HET"/>
    <property type="match status" value="1"/>
</dbReference>
<dbReference type="InterPro" id="IPR010730">
    <property type="entry name" value="HET"/>
</dbReference>
<evidence type="ECO:0000259" key="3">
    <source>
        <dbReference type="Pfam" id="PF06985"/>
    </source>
</evidence>
<dbReference type="PANTHER" id="PTHR24148">
    <property type="entry name" value="ANKYRIN REPEAT DOMAIN-CONTAINING PROTEIN 39 HOMOLOG-RELATED"/>
    <property type="match status" value="1"/>
</dbReference>
<keyword evidence="5" id="KW-1185">Reference proteome</keyword>
<feature type="domain" description="Heterokaryon incompatibility" evidence="3">
    <location>
        <begin position="492"/>
        <end position="647"/>
    </location>
</feature>
<sequence length="1075" mass="120769">METDGTTMLYTKAEALVISWQDGGRTQQPFKDQRDKLGQELEAYNFGVETFDIPSAKPYQTLFRKLNEFLSHDDQGTLLVVYYGGHGEKIADNQLVWLRDEPYMARDLRGIPQVNWSALQTLFLHECASPVLFLLDCCYAGASVHREQSSSTVVALAATGFHDVAPVRGKDSFTTFLTRALKAERDHGRSVHVAYLKTLISAMLNNPDMLDVRGPRRRVTPDYFPFSNGFITLRVLPTRVYRPAIKAKTPHQRLERTNLDVLPELASVPQTLDQVPDTVRPQVIQSSQSGTLTEYLGALSCLNAQSGLNAQSEVLKTMWSDENKGQRIHGPPADYVDNVTFATASTLLYRRTPSPPSRHPLPVEEAPPSKPPSSGKFRTPNKYFTFDESPSKRVAERRLAFQFPDAVPSLVNQDENSSKKRRREPSAEPSEASDRTDLDTNFRPSNEYRYSPVPSGSIRLIGIYPGGQQEPMNCFTDIRELTTSGEQGVRPYTALSWRPDSTGQDSSRQVAMRRIPGWSAKLFVTDDHSRCEVAIHPSLLDALRQIRDVRETVIFWVDQLCINWTDEKEAETQLELIPQIFRQASYVTVWLGSGSIDSSAAMKFITDLLNLDLVDTLVKEHSTPVKWQALVNLIQRPYFSRRWVFLELMLAKRAVLYCGSDIVDWADFADAVVILGSRFDEVKLLQRRRENSELDSLVDPRSLPAYSIVEASREHFRRQGDGTSLATCNLEMLVSRLPALQSWHPAAIIYALLPLATDRDLWTYGESENPSEVFQQFVMHCTKTSHSLDIICRPWAPRTDRKGGGNHRPQYGMLSKNERLPSWIRQVRHLPFGEGSKTGRNNGDLFIGQPNRPYYAAAAGSIATPIFGRISEGGDPFLNGSMTVSGFVVGGILKSAGRSQDGTLPRDWIEMFDWQASESLYGVAGDQDFVPDQLWRTLVADRGPGGTPAPLWYHQACRHWLVQYPESDITTSLIRDRPHSSMALQFIQRVRSVIWNRALFTTVGPKGSVLFGLGPPEVRDGQTVCILHGCSVPVILEQVKNSWVLVGECFVYGIMDGEAMQMSECIGQTQEFLLL</sequence>
<gene>
    <name evidence="4" type="ORF">CONLIGDRAFT_482534</name>
</gene>
<feature type="region of interest" description="Disordered" evidence="1">
    <location>
        <begin position="350"/>
        <end position="389"/>
    </location>
</feature>
<evidence type="ECO:0000259" key="2">
    <source>
        <dbReference type="Pfam" id="PF00656"/>
    </source>
</evidence>
<evidence type="ECO:0000313" key="5">
    <source>
        <dbReference type="Proteomes" id="UP000182658"/>
    </source>
</evidence>
<dbReference type="GO" id="GO:0004197">
    <property type="term" value="F:cysteine-type endopeptidase activity"/>
    <property type="evidence" value="ECO:0007669"/>
    <property type="project" value="InterPro"/>
</dbReference>
<dbReference type="Pfam" id="PF26639">
    <property type="entry name" value="Het-6_barrel"/>
    <property type="match status" value="1"/>
</dbReference>
<proteinExistence type="predicted"/>
<dbReference type="AlphaFoldDB" id="A0A1J7JBP6"/>